<organism evidence="3 4">
    <name type="scientific">Flagellimonas hadalis</name>
    <dbReference type="NCBI Taxonomy" id="2597517"/>
    <lineage>
        <taxon>Bacteria</taxon>
        <taxon>Pseudomonadati</taxon>
        <taxon>Bacteroidota</taxon>
        <taxon>Flavobacteriia</taxon>
        <taxon>Flavobacteriales</taxon>
        <taxon>Flavobacteriaceae</taxon>
        <taxon>Flagellimonas</taxon>
    </lineage>
</organism>
<keyword evidence="2" id="KW-1133">Transmembrane helix</keyword>
<evidence type="ECO:0008006" key="5">
    <source>
        <dbReference type="Google" id="ProtNLM"/>
    </source>
</evidence>
<gene>
    <name evidence="3" type="ORF">FOT42_008145</name>
</gene>
<feature type="transmembrane region" description="Helical" evidence="2">
    <location>
        <begin position="15"/>
        <end position="41"/>
    </location>
</feature>
<proteinExistence type="predicted"/>
<feature type="coiled-coil region" evidence="1">
    <location>
        <begin position="155"/>
        <end position="189"/>
    </location>
</feature>
<keyword evidence="2" id="KW-0472">Membrane</keyword>
<dbReference type="Pfam" id="PF16872">
    <property type="entry name" value="putAbiC"/>
    <property type="match status" value="1"/>
</dbReference>
<reference evidence="3" key="1">
    <citation type="submission" date="2019-10" db="EMBL/GenBank/DDBJ databases">
        <title>Muricauda hadale sp. nov., a piezophilic bacterium isolated from hadopelagic water of the Mariana Trench.</title>
        <authorList>
            <person name="Wei Y."/>
        </authorList>
    </citation>
    <scope>NUCLEOTIDE SEQUENCE [LARGE SCALE GENOMIC DNA]</scope>
    <source>
        <strain evidence="3">MT-229</strain>
    </source>
</reference>
<dbReference type="AlphaFoldDB" id="A0A5N5IPQ2"/>
<evidence type="ECO:0000313" key="4">
    <source>
        <dbReference type="Proteomes" id="UP000319204"/>
    </source>
</evidence>
<evidence type="ECO:0000256" key="1">
    <source>
        <dbReference type="SAM" id="Coils"/>
    </source>
</evidence>
<dbReference type="EMBL" id="VNIK02000004">
    <property type="protein sequence ID" value="KAB5489405.1"/>
    <property type="molecule type" value="Genomic_DNA"/>
</dbReference>
<evidence type="ECO:0000256" key="2">
    <source>
        <dbReference type="SAM" id="Phobius"/>
    </source>
</evidence>
<dbReference type="Proteomes" id="UP000319204">
    <property type="component" value="Unassembled WGS sequence"/>
</dbReference>
<keyword evidence="2" id="KW-0812">Transmembrane</keyword>
<keyword evidence="1" id="KW-0175">Coiled coil</keyword>
<protein>
    <recommendedName>
        <fullName evidence="5">Phage abortive infection protein</fullName>
    </recommendedName>
</protein>
<sequence>MQYLIIKFRKAKEKYGLFGISLLIISILSIVIGIYISYVFFNKISTSVRLIENGEKINEQLTGVIGDFVGGIVGTIWSFAGVILFFLALRLQSRELSLQLEELKDTREVFKSQQFENTFFNLLKNQNEIRLNTEIKHKTFNSNTQSNEATYTRGNAAFEEIKEFLIKEKDNLESNLKKSEKARASIIATSGDKYWTRERGEKYLDKFKTHYTISYDNIKSNPKLNSKVIFKLTYNNFSSQLSHYFRNIYHILLYIKESEELELNSILINEMRGDKIGIYNDKENFELSRIKNKYKKYSQFLQAQMSSTELLLLFYNALFFPKAKKLVQYYDLIENLDIDDLLYPEKDVEYYAEYQENSEIIPKSSLKSRDEIMEI</sequence>
<evidence type="ECO:0000313" key="3">
    <source>
        <dbReference type="EMBL" id="KAB5489405.1"/>
    </source>
</evidence>
<accession>A0A5N5IPQ2</accession>
<name>A0A5N5IPQ2_9FLAO</name>
<feature type="transmembrane region" description="Helical" evidence="2">
    <location>
        <begin position="61"/>
        <end position="89"/>
    </location>
</feature>
<dbReference type="OrthoDB" id="6678638at2"/>
<dbReference type="RefSeq" id="WP_151890078.1">
    <property type="nucleotide sequence ID" value="NZ_VNIK02000004.1"/>
</dbReference>
<comment type="caution">
    <text evidence="3">The sequence shown here is derived from an EMBL/GenBank/DDBJ whole genome shotgun (WGS) entry which is preliminary data.</text>
</comment>
<dbReference type="InterPro" id="IPR031709">
    <property type="entry name" value="PutAbiC"/>
</dbReference>
<keyword evidence="4" id="KW-1185">Reference proteome</keyword>